<dbReference type="PANTHER" id="PTHR11579">
    <property type="entry name" value="PROTEIN-L-ISOASPARTATE O-METHYLTRANSFERASE"/>
    <property type="match status" value="1"/>
</dbReference>
<evidence type="ECO:0000256" key="3">
    <source>
        <dbReference type="ARBA" id="ARBA00011890"/>
    </source>
</evidence>
<evidence type="ECO:0000256" key="11">
    <source>
        <dbReference type="ARBA" id="ARBA00031350"/>
    </source>
</evidence>
<dbReference type="AlphaFoldDB" id="A0A4R4VB20"/>
<dbReference type="InterPro" id="IPR000682">
    <property type="entry name" value="PCMT"/>
</dbReference>
<evidence type="ECO:0000256" key="7">
    <source>
        <dbReference type="ARBA" id="ARBA00022679"/>
    </source>
</evidence>
<evidence type="ECO:0000256" key="5">
    <source>
        <dbReference type="ARBA" id="ARBA00022490"/>
    </source>
</evidence>
<evidence type="ECO:0000256" key="1">
    <source>
        <dbReference type="ARBA" id="ARBA00004496"/>
    </source>
</evidence>
<dbReference type="Proteomes" id="UP000295258">
    <property type="component" value="Unassembled WGS sequence"/>
</dbReference>
<keyword evidence="5" id="KW-0963">Cytoplasm</keyword>
<gene>
    <name evidence="12" type="ORF">E1292_23185</name>
</gene>
<dbReference type="EMBL" id="SMKO01000063">
    <property type="protein sequence ID" value="TDD02588.1"/>
    <property type="molecule type" value="Genomic_DNA"/>
</dbReference>
<evidence type="ECO:0000256" key="10">
    <source>
        <dbReference type="ARBA" id="ARBA00031323"/>
    </source>
</evidence>
<sequence>MRGRQGLTADVADRIEALITTVSAVVPCGPRVRAALQAVPRHEFVPTLGLAFFGDGDARVIDRETDPAAWWDAVYSDTSIVTQLDDGATDLASGSGDHTSSASAPSTVASLLHLLAAGPGHRVMEIGTGTGWTACLLSHLAGEHGSVTSIEVGGRYVWLDGPEHGLP</sequence>
<evidence type="ECO:0000313" key="13">
    <source>
        <dbReference type="Proteomes" id="UP000295258"/>
    </source>
</evidence>
<keyword evidence="7" id="KW-0808">Transferase</keyword>
<evidence type="ECO:0000313" key="12">
    <source>
        <dbReference type="EMBL" id="TDD02588.1"/>
    </source>
</evidence>
<evidence type="ECO:0000256" key="2">
    <source>
        <dbReference type="ARBA" id="ARBA00005369"/>
    </source>
</evidence>
<dbReference type="SUPFAM" id="SSF53335">
    <property type="entry name" value="S-adenosyl-L-methionine-dependent methyltransferases"/>
    <property type="match status" value="1"/>
</dbReference>
<dbReference type="GO" id="GO:0005737">
    <property type="term" value="C:cytoplasm"/>
    <property type="evidence" value="ECO:0007669"/>
    <property type="project" value="UniProtKB-SubCell"/>
</dbReference>
<evidence type="ECO:0000256" key="4">
    <source>
        <dbReference type="ARBA" id="ARBA00013346"/>
    </source>
</evidence>
<keyword evidence="8" id="KW-0949">S-adenosyl-L-methionine</keyword>
<evidence type="ECO:0000256" key="9">
    <source>
        <dbReference type="ARBA" id="ARBA00030757"/>
    </source>
</evidence>
<dbReference type="Gene3D" id="3.40.50.150">
    <property type="entry name" value="Vaccinia Virus protein VP39"/>
    <property type="match status" value="1"/>
</dbReference>
<evidence type="ECO:0000256" key="8">
    <source>
        <dbReference type="ARBA" id="ARBA00022691"/>
    </source>
</evidence>
<reference evidence="12 13" key="1">
    <citation type="submission" date="2019-03" db="EMBL/GenBank/DDBJ databases">
        <title>Draft genome sequences of novel Actinobacteria.</title>
        <authorList>
            <person name="Sahin N."/>
            <person name="Ay H."/>
            <person name="Saygin H."/>
        </authorList>
    </citation>
    <scope>NUCLEOTIDE SEQUENCE [LARGE SCALE GENOMIC DNA]</scope>
    <source>
        <strain evidence="12 13">KC310</strain>
    </source>
</reference>
<comment type="caution">
    <text evidence="12">The sequence shown here is derived from an EMBL/GenBank/DDBJ whole genome shotgun (WGS) entry which is preliminary data.</text>
</comment>
<dbReference type="GO" id="GO:0032259">
    <property type="term" value="P:methylation"/>
    <property type="evidence" value="ECO:0007669"/>
    <property type="project" value="UniProtKB-KW"/>
</dbReference>
<dbReference type="PANTHER" id="PTHR11579:SF0">
    <property type="entry name" value="PROTEIN-L-ISOASPARTATE(D-ASPARTATE) O-METHYLTRANSFERASE"/>
    <property type="match status" value="1"/>
</dbReference>
<dbReference type="GO" id="GO:0004719">
    <property type="term" value="F:protein-L-isoaspartate (D-aspartate) O-methyltransferase activity"/>
    <property type="evidence" value="ECO:0007669"/>
    <property type="project" value="UniProtKB-EC"/>
</dbReference>
<organism evidence="12 13">
    <name type="scientific">Nonomuraea deserti</name>
    <dbReference type="NCBI Taxonomy" id="1848322"/>
    <lineage>
        <taxon>Bacteria</taxon>
        <taxon>Bacillati</taxon>
        <taxon>Actinomycetota</taxon>
        <taxon>Actinomycetes</taxon>
        <taxon>Streptosporangiales</taxon>
        <taxon>Streptosporangiaceae</taxon>
        <taxon>Nonomuraea</taxon>
    </lineage>
</organism>
<proteinExistence type="inferred from homology"/>
<evidence type="ECO:0000256" key="6">
    <source>
        <dbReference type="ARBA" id="ARBA00022603"/>
    </source>
</evidence>
<dbReference type="EC" id="2.1.1.77" evidence="3"/>
<dbReference type="InterPro" id="IPR029063">
    <property type="entry name" value="SAM-dependent_MTases_sf"/>
</dbReference>
<dbReference type="Pfam" id="PF01135">
    <property type="entry name" value="PCMT"/>
    <property type="match status" value="1"/>
</dbReference>
<comment type="subcellular location">
    <subcellularLocation>
        <location evidence="1">Cytoplasm</location>
    </subcellularLocation>
</comment>
<keyword evidence="13" id="KW-1185">Reference proteome</keyword>
<name>A0A4R4VB20_9ACTN</name>
<keyword evidence="6" id="KW-0489">Methyltransferase</keyword>
<protein>
    <recommendedName>
        <fullName evidence="4">Protein-L-isoaspartate O-methyltransferase</fullName>
        <ecNumber evidence="3">2.1.1.77</ecNumber>
    </recommendedName>
    <alternativeName>
        <fullName evidence="11">L-isoaspartyl protein carboxyl methyltransferase</fullName>
    </alternativeName>
    <alternativeName>
        <fullName evidence="9">Protein L-isoaspartyl methyltransferase</fullName>
    </alternativeName>
    <alternativeName>
        <fullName evidence="10">Protein-beta-aspartate methyltransferase</fullName>
    </alternativeName>
</protein>
<comment type="similarity">
    <text evidence="2">Belongs to the methyltransferase superfamily. L-isoaspartyl/D-aspartyl protein methyltransferase family.</text>
</comment>
<accession>A0A4R4VB20</accession>